<dbReference type="Proteomes" id="UP000215137">
    <property type="component" value="Chromosome"/>
</dbReference>
<evidence type="ECO:0000256" key="4">
    <source>
        <dbReference type="ARBA" id="ARBA00022832"/>
    </source>
</evidence>
<evidence type="ECO:0000313" key="11">
    <source>
        <dbReference type="Proteomes" id="UP000215137"/>
    </source>
</evidence>
<keyword evidence="1 8" id="KW-0444">Lipid biosynthesis</keyword>
<dbReference type="GO" id="GO:0006633">
    <property type="term" value="P:fatty acid biosynthetic process"/>
    <property type="evidence" value="ECO:0007669"/>
    <property type="project" value="UniProtKB-UniRule"/>
</dbReference>
<dbReference type="SUPFAM" id="SSF56214">
    <property type="entry name" value="4'-phosphopantetheinyl transferase"/>
    <property type="match status" value="1"/>
</dbReference>
<keyword evidence="6 8" id="KW-0443">Lipid metabolism</keyword>
<keyword evidence="4 8" id="KW-0276">Fatty acid metabolism</keyword>
<comment type="function">
    <text evidence="8">Transfers the 4'-phosphopantetheine moiety from coenzyme A to a Ser of acyl-carrier-protein.</text>
</comment>
<comment type="subcellular location">
    <subcellularLocation>
        <location evidence="8">Cytoplasm</location>
    </subcellularLocation>
</comment>
<dbReference type="HAMAP" id="MF_00101">
    <property type="entry name" value="AcpS"/>
    <property type="match status" value="1"/>
</dbReference>
<proteinExistence type="inferred from homology"/>
<evidence type="ECO:0000259" key="9">
    <source>
        <dbReference type="Pfam" id="PF01648"/>
    </source>
</evidence>
<name>A0A248TGD4_9BACI</name>
<dbReference type="NCBIfam" id="TIGR00516">
    <property type="entry name" value="acpS"/>
    <property type="match status" value="1"/>
</dbReference>
<organism evidence="10 11">
    <name type="scientific">Cytobacillus kochii</name>
    <dbReference type="NCBI Taxonomy" id="859143"/>
    <lineage>
        <taxon>Bacteria</taxon>
        <taxon>Bacillati</taxon>
        <taxon>Bacillota</taxon>
        <taxon>Bacilli</taxon>
        <taxon>Bacillales</taxon>
        <taxon>Bacillaceae</taxon>
        <taxon>Cytobacillus</taxon>
    </lineage>
</organism>
<comment type="cofactor">
    <cofactor evidence="8">
        <name>Mg(2+)</name>
        <dbReference type="ChEBI" id="CHEBI:18420"/>
    </cofactor>
</comment>
<feature type="binding site" evidence="8">
    <location>
        <position position="8"/>
    </location>
    <ligand>
        <name>Mg(2+)</name>
        <dbReference type="ChEBI" id="CHEBI:18420"/>
    </ligand>
</feature>
<dbReference type="KEGG" id="bko:CKF48_07940"/>
<comment type="catalytic activity">
    <reaction evidence="8">
        <text>apo-[ACP] + CoA = holo-[ACP] + adenosine 3',5'-bisphosphate + H(+)</text>
        <dbReference type="Rhea" id="RHEA:12068"/>
        <dbReference type="Rhea" id="RHEA-COMP:9685"/>
        <dbReference type="Rhea" id="RHEA-COMP:9690"/>
        <dbReference type="ChEBI" id="CHEBI:15378"/>
        <dbReference type="ChEBI" id="CHEBI:29999"/>
        <dbReference type="ChEBI" id="CHEBI:57287"/>
        <dbReference type="ChEBI" id="CHEBI:58343"/>
        <dbReference type="ChEBI" id="CHEBI:64479"/>
        <dbReference type="EC" id="2.7.8.7"/>
    </reaction>
</comment>
<sequence length="118" mass="13308">MIKGIGIDMIEIQRIKQLVKRKERFVERILTTSEKKKYETLTGHRKIEYLAGRFAAKEAFAKAKGTGIGQSLSFLDIETANHTTGQPIIVRPVDGCLVHLSISHSREYAIAQVIIEKE</sequence>
<feature type="binding site" evidence="8">
    <location>
        <position position="58"/>
    </location>
    <ligand>
        <name>Mg(2+)</name>
        <dbReference type="ChEBI" id="CHEBI:18420"/>
    </ligand>
</feature>
<dbReference type="InterPro" id="IPR037143">
    <property type="entry name" value="4-PPantetheinyl_Trfase_dom_sf"/>
</dbReference>
<dbReference type="InterPro" id="IPR002582">
    <property type="entry name" value="ACPS"/>
</dbReference>
<keyword evidence="2 8" id="KW-0808">Transferase</keyword>
<dbReference type="InterPro" id="IPR004568">
    <property type="entry name" value="Ppantetheine-prot_Trfase_dom"/>
</dbReference>
<comment type="similarity">
    <text evidence="8">Belongs to the P-Pant transferase superfamily. AcpS family.</text>
</comment>
<keyword evidence="5 8" id="KW-0460">Magnesium</keyword>
<protein>
    <recommendedName>
        <fullName evidence="8">Holo-[acyl-carrier-protein] synthase</fullName>
        <shortName evidence="8">Holo-ACP synthase</shortName>
        <ecNumber evidence="8">2.7.8.7</ecNumber>
    </recommendedName>
    <alternativeName>
        <fullName evidence="8">4'-phosphopantetheinyl transferase AcpS</fullName>
    </alternativeName>
</protein>
<dbReference type="AlphaFoldDB" id="A0A248TGD4"/>
<dbReference type="Gene3D" id="3.90.470.20">
    <property type="entry name" value="4'-phosphopantetheinyl transferase domain"/>
    <property type="match status" value="1"/>
</dbReference>
<dbReference type="GO" id="GO:0008897">
    <property type="term" value="F:holo-[acyl-carrier-protein] synthase activity"/>
    <property type="evidence" value="ECO:0007669"/>
    <property type="project" value="UniProtKB-UniRule"/>
</dbReference>
<evidence type="ECO:0000313" key="10">
    <source>
        <dbReference type="EMBL" id="ASV67253.1"/>
    </source>
</evidence>
<keyword evidence="3 8" id="KW-0479">Metal-binding</keyword>
<evidence type="ECO:0000256" key="6">
    <source>
        <dbReference type="ARBA" id="ARBA00023098"/>
    </source>
</evidence>
<evidence type="ECO:0000256" key="5">
    <source>
        <dbReference type="ARBA" id="ARBA00022842"/>
    </source>
</evidence>
<reference evidence="10 11" key="1">
    <citation type="submission" date="2017-08" db="EMBL/GenBank/DDBJ databases">
        <title>Complete Genome Sequence of Bacillus kochii Oregon-R-modENCODE STRAIN BDGP4, isolated from Drosophila melanogaster gut.</title>
        <authorList>
            <person name="Wan K.H."/>
            <person name="Yu C."/>
            <person name="Park S."/>
            <person name="Hammonds A.S."/>
            <person name="Booth B.W."/>
            <person name="Celniker S.E."/>
        </authorList>
    </citation>
    <scope>NUCLEOTIDE SEQUENCE [LARGE SCALE GENOMIC DNA]</scope>
    <source>
        <strain evidence="10 11">BDGP4</strain>
    </source>
</reference>
<accession>A0A248TGD4</accession>
<dbReference type="Pfam" id="PF01648">
    <property type="entry name" value="ACPS"/>
    <property type="match status" value="1"/>
</dbReference>
<dbReference type="GO" id="GO:0000287">
    <property type="term" value="F:magnesium ion binding"/>
    <property type="evidence" value="ECO:0007669"/>
    <property type="project" value="UniProtKB-UniRule"/>
</dbReference>
<dbReference type="EC" id="2.7.8.7" evidence="8"/>
<dbReference type="EMBL" id="CP022983">
    <property type="protein sequence ID" value="ASV67253.1"/>
    <property type="molecule type" value="Genomic_DNA"/>
</dbReference>
<dbReference type="OrthoDB" id="517356at2"/>
<dbReference type="NCBIfam" id="TIGR00556">
    <property type="entry name" value="pantethn_trn"/>
    <property type="match status" value="1"/>
</dbReference>
<evidence type="ECO:0000256" key="7">
    <source>
        <dbReference type="ARBA" id="ARBA00023160"/>
    </source>
</evidence>
<feature type="domain" description="4'-phosphopantetheinyl transferase" evidence="9">
    <location>
        <begin position="4"/>
        <end position="111"/>
    </location>
</feature>
<evidence type="ECO:0000256" key="8">
    <source>
        <dbReference type="HAMAP-Rule" id="MF_00101"/>
    </source>
</evidence>
<dbReference type="GO" id="GO:0005737">
    <property type="term" value="C:cytoplasm"/>
    <property type="evidence" value="ECO:0007669"/>
    <property type="project" value="UniProtKB-SubCell"/>
</dbReference>
<keyword evidence="8" id="KW-0963">Cytoplasm</keyword>
<evidence type="ECO:0000256" key="3">
    <source>
        <dbReference type="ARBA" id="ARBA00022723"/>
    </source>
</evidence>
<gene>
    <name evidence="8" type="primary">acpS</name>
    <name evidence="10" type="ORF">CKF48_07940</name>
</gene>
<evidence type="ECO:0000256" key="1">
    <source>
        <dbReference type="ARBA" id="ARBA00022516"/>
    </source>
</evidence>
<evidence type="ECO:0000256" key="2">
    <source>
        <dbReference type="ARBA" id="ARBA00022679"/>
    </source>
</evidence>
<dbReference type="InterPro" id="IPR008278">
    <property type="entry name" value="4-PPantetheinyl_Trfase_dom"/>
</dbReference>
<keyword evidence="7 8" id="KW-0275">Fatty acid biosynthesis</keyword>
<dbReference type="RefSeq" id="WP_095370827.1">
    <property type="nucleotide sequence ID" value="NZ_CP022983.1"/>
</dbReference>
<keyword evidence="11" id="KW-1185">Reference proteome</keyword>